<dbReference type="Pfam" id="PF08442">
    <property type="entry name" value="ATP-grasp_2"/>
    <property type="match status" value="1"/>
</dbReference>
<feature type="binding site" evidence="10">
    <location>
        <position position="200"/>
    </location>
    <ligand>
        <name>Mg(2+)</name>
        <dbReference type="ChEBI" id="CHEBI:18420"/>
    </ligand>
</feature>
<feature type="domain" description="ATP-grasp" evidence="11">
    <location>
        <begin position="9"/>
        <end position="230"/>
    </location>
</feature>
<keyword evidence="5 10" id="KW-0547">Nucleotide-binding</keyword>
<keyword evidence="4 10" id="KW-0479">Metal-binding</keyword>
<dbReference type="STRING" id="1860122.A9404_07230"/>
<evidence type="ECO:0000256" key="10">
    <source>
        <dbReference type="HAMAP-Rule" id="MF_00558"/>
    </source>
</evidence>
<evidence type="ECO:0000256" key="8">
    <source>
        <dbReference type="ARBA" id="ARBA00050563"/>
    </source>
</evidence>
<feature type="binding site" evidence="10">
    <location>
        <begin position="322"/>
        <end position="324"/>
    </location>
    <ligand>
        <name>substrate</name>
        <note>ligand shared with subunit alpha</note>
    </ligand>
</feature>
<evidence type="ECO:0000256" key="9">
    <source>
        <dbReference type="ARBA" id="ARBA00052891"/>
    </source>
</evidence>
<dbReference type="EMBL" id="CP016027">
    <property type="protein sequence ID" value="ANJ67204.1"/>
    <property type="molecule type" value="Genomic_DNA"/>
</dbReference>
<dbReference type="GO" id="GO:0005829">
    <property type="term" value="C:cytosol"/>
    <property type="evidence" value="ECO:0007669"/>
    <property type="project" value="TreeGrafter"/>
</dbReference>
<dbReference type="GO" id="GO:0004775">
    <property type="term" value="F:succinate-CoA ligase (ADP-forming) activity"/>
    <property type="evidence" value="ECO:0007669"/>
    <property type="project" value="UniProtKB-UniRule"/>
</dbReference>
<dbReference type="PROSITE" id="PS50975">
    <property type="entry name" value="ATP_GRASP"/>
    <property type="match status" value="1"/>
</dbReference>
<dbReference type="PROSITE" id="PS01217">
    <property type="entry name" value="SUCCINYL_COA_LIG_3"/>
    <property type="match status" value="1"/>
</dbReference>
<evidence type="ECO:0000259" key="11">
    <source>
        <dbReference type="PROSITE" id="PS50975"/>
    </source>
</evidence>
<dbReference type="Proteomes" id="UP000078596">
    <property type="component" value="Chromosome"/>
</dbReference>
<dbReference type="UniPathway" id="UPA00223">
    <property type="reaction ID" value="UER00999"/>
</dbReference>
<gene>
    <name evidence="10" type="primary">sucC</name>
    <name evidence="12" type="ORF">A9404_07230</name>
</gene>
<dbReference type="SUPFAM" id="SSF52210">
    <property type="entry name" value="Succinyl-CoA synthetase domains"/>
    <property type="match status" value="1"/>
</dbReference>
<evidence type="ECO:0000256" key="7">
    <source>
        <dbReference type="ARBA" id="ARBA00022842"/>
    </source>
</evidence>
<comment type="catalytic activity">
    <reaction evidence="8">
        <text>succinate + ATP + CoA = succinyl-CoA + ADP + phosphate</text>
        <dbReference type="Rhea" id="RHEA:17661"/>
        <dbReference type="ChEBI" id="CHEBI:30031"/>
        <dbReference type="ChEBI" id="CHEBI:30616"/>
        <dbReference type="ChEBI" id="CHEBI:43474"/>
        <dbReference type="ChEBI" id="CHEBI:57287"/>
        <dbReference type="ChEBI" id="CHEBI:57292"/>
        <dbReference type="ChEBI" id="CHEBI:456216"/>
        <dbReference type="EC" id="6.2.1.5"/>
    </reaction>
    <physiologicalReaction direction="right-to-left" evidence="8">
        <dbReference type="Rhea" id="RHEA:17663"/>
    </physiologicalReaction>
</comment>
<comment type="function">
    <text evidence="10">Succinyl-CoA synthetase functions in the citric acid cycle (TCA), coupling the hydrolysis of succinyl-CoA to the synthesis of either ATP or GTP and thus represents the only step of substrate-level phosphorylation in the TCA. The beta subunit provides nucleotide specificity of the enzyme and binds the substrate succinate, while the binding sites for coenzyme A and phosphate are found in the alpha subunit.</text>
</comment>
<dbReference type="FunFam" id="3.40.50.261:FF:000001">
    <property type="entry name" value="Succinate--CoA ligase [ADP-forming] subunit beta"/>
    <property type="match status" value="1"/>
</dbReference>
<keyword evidence="13" id="KW-1185">Reference proteome</keyword>
<keyword evidence="3 10" id="KW-0436">Ligase</keyword>
<feature type="binding site" evidence="10">
    <location>
        <position position="100"/>
    </location>
    <ligand>
        <name>ATP</name>
        <dbReference type="ChEBI" id="CHEBI:30616"/>
    </ligand>
</feature>
<dbReference type="GO" id="GO:0006099">
    <property type="term" value="P:tricarboxylic acid cycle"/>
    <property type="evidence" value="ECO:0007669"/>
    <property type="project" value="UniProtKB-UniRule"/>
</dbReference>
<evidence type="ECO:0000256" key="4">
    <source>
        <dbReference type="ARBA" id="ARBA00022723"/>
    </source>
</evidence>
<evidence type="ECO:0000313" key="12">
    <source>
        <dbReference type="EMBL" id="ANJ67204.1"/>
    </source>
</evidence>
<dbReference type="PANTHER" id="PTHR11815">
    <property type="entry name" value="SUCCINYL-COA SYNTHETASE BETA CHAIN"/>
    <property type="match status" value="1"/>
</dbReference>
<comment type="similarity">
    <text evidence="1 10">Belongs to the succinate/malate CoA ligase beta subunit family.</text>
</comment>
<dbReference type="FunFam" id="3.30.470.20:FF:000002">
    <property type="entry name" value="Succinate--CoA ligase [ADP-forming] subunit beta"/>
    <property type="match status" value="1"/>
</dbReference>
<dbReference type="GO" id="GO:0000287">
    <property type="term" value="F:magnesium ion binding"/>
    <property type="evidence" value="ECO:0007669"/>
    <property type="project" value="UniProtKB-UniRule"/>
</dbReference>
<dbReference type="PANTHER" id="PTHR11815:SF10">
    <property type="entry name" value="SUCCINATE--COA LIGASE [GDP-FORMING] SUBUNIT BETA, MITOCHONDRIAL"/>
    <property type="match status" value="1"/>
</dbReference>
<proteinExistence type="inferred from homology"/>
<dbReference type="InterPro" id="IPR005811">
    <property type="entry name" value="SUCC_ACL_C"/>
</dbReference>
<accession>A0A191ZH45</accession>
<dbReference type="NCBIfam" id="TIGR01016">
    <property type="entry name" value="sucCoAbeta"/>
    <property type="match status" value="1"/>
</dbReference>
<feature type="binding site" evidence="10">
    <location>
        <position position="214"/>
    </location>
    <ligand>
        <name>Mg(2+)</name>
        <dbReference type="ChEBI" id="CHEBI:18420"/>
    </ligand>
</feature>
<dbReference type="Gene3D" id="3.30.1490.20">
    <property type="entry name" value="ATP-grasp fold, A domain"/>
    <property type="match status" value="1"/>
</dbReference>
<dbReference type="FunFam" id="3.30.1490.20:FF:000002">
    <property type="entry name" value="Succinate--CoA ligase [ADP-forming] subunit beta"/>
    <property type="match status" value="1"/>
</dbReference>
<protein>
    <recommendedName>
        <fullName evidence="10">Succinate--CoA ligase [ADP-forming] subunit beta</fullName>
        <ecNumber evidence="10">6.2.1.5</ecNumber>
    </recommendedName>
    <alternativeName>
        <fullName evidence="10">Succinyl-CoA synthetase subunit beta</fullName>
        <shortName evidence="10">SCS-beta</shortName>
    </alternativeName>
</protein>
<dbReference type="PIRSF" id="PIRSF001554">
    <property type="entry name" value="SucCS_beta"/>
    <property type="match status" value="1"/>
</dbReference>
<sequence>MNLHEYQAKALLARFSVPVSPGLVVAQSIEAAPERLPASQDGRWVVKAQIHSGARGKAGGIALADTPEGVQAEAAKLLGRTLVTAQTGGAGLPVHQVLIEPAVAIARELYLAMTIDRQSQRVVVIASAQGGMDIEEVSEKDPNAILRLQINPTVGLMAYQARQLAFALGLTNSAFKQFPALLRGLYDAFIAEDADLIEINPLAVTQEHQLLAVDAKVTIDSNAAYRQKALFDQRDLTQEDPTEVAARSSGLNYISLTGEIACMVNGAGLAMATMDLIQSAGGQPANFLDVGGGTSTEKVAAAFKLILANPRVRAILVNIFGGIVRCDLIATGIITAAKEVGLTIPTVVRLEGTNAAEGRQMLAESGLSLIAENDLASAAARVVALSNGAAS</sequence>
<comment type="subunit">
    <text evidence="10">Heterotetramer of two alpha and two beta subunits.</text>
</comment>
<dbReference type="InterPro" id="IPR013815">
    <property type="entry name" value="ATP_grasp_subdomain_1"/>
</dbReference>
<dbReference type="InterPro" id="IPR016102">
    <property type="entry name" value="Succinyl-CoA_synth-like"/>
</dbReference>
<feature type="binding site" evidence="10">
    <location>
        <position position="103"/>
    </location>
    <ligand>
        <name>ATP</name>
        <dbReference type="ChEBI" id="CHEBI:30616"/>
    </ligand>
</feature>
<dbReference type="Gene3D" id="3.40.50.261">
    <property type="entry name" value="Succinyl-CoA synthetase domains"/>
    <property type="match status" value="1"/>
</dbReference>
<comment type="catalytic activity">
    <reaction evidence="9">
        <text>GTP + succinate + CoA = succinyl-CoA + GDP + phosphate</text>
        <dbReference type="Rhea" id="RHEA:22120"/>
        <dbReference type="ChEBI" id="CHEBI:30031"/>
        <dbReference type="ChEBI" id="CHEBI:37565"/>
        <dbReference type="ChEBI" id="CHEBI:43474"/>
        <dbReference type="ChEBI" id="CHEBI:57287"/>
        <dbReference type="ChEBI" id="CHEBI:57292"/>
        <dbReference type="ChEBI" id="CHEBI:58189"/>
    </reaction>
    <physiologicalReaction direction="right-to-left" evidence="9">
        <dbReference type="Rhea" id="RHEA:22122"/>
    </physiologicalReaction>
</comment>
<comment type="pathway">
    <text evidence="10">Carbohydrate metabolism; tricarboxylic acid cycle; succinate from succinyl-CoA (ligase route): step 1/1.</text>
</comment>
<comment type="caution">
    <text evidence="10">Lacks conserved residue(s) required for the propagation of feature annotation.</text>
</comment>
<dbReference type="SUPFAM" id="SSF56059">
    <property type="entry name" value="Glutathione synthetase ATP-binding domain-like"/>
    <property type="match status" value="1"/>
</dbReference>
<dbReference type="InterPro" id="IPR005809">
    <property type="entry name" value="Succ_CoA_ligase-like_bsu"/>
</dbReference>
<evidence type="ECO:0000313" key="13">
    <source>
        <dbReference type="Proteomes" id="UP000078596"/>
    </source>
</evidence>
<dbReference type="EC" id="6.2.1.5" evidence="10"/>
<keyword evidence="2 10" id="KW-0816">Tricarboxylic acid cycle</keyword>
<dbReference type="GO" id="GO:0006104">
    <property type="term" value="P:succinyl-CoA metabolic process"/>
    <property type="evidence" value="ECO:0007669"/>
    <property type="project" value="TreeGrafter"/>
</dbReference>
<feature type="binding site" evidence="10">
    <location>
        <position position="108"/>
    </location>
    <ligand>
        <name>ATP</name>
        <dbReference type="ChEBI" id="CHEBI:30616"/>
    </ligand>
</feature>
<dbReference type="InterPro" id="IPR011761">
    <property type="entry name" value="ATP-grasp"/>
</dbReference>
<dbReference type="GO" id="GO:0005524">
    <property type="term" value="F:ATP binding"/>
    <property type="evidence" value="ECO:0007669"/>
    <property type="project" value="UniProtKB-UniRule"/>
</dbReference>
<dbReference type="Pfam" id="PF00549">
    <property type="entry name" value="Ligase_CoA"/>
    <property type="match status" value="1"/>
</dbReference>
<evidence type="ECO:0000256" key="6">
    <source>
        <dbReference type="ARBA" id="ARBA00022840"/>
    </source>
</evidence>
<dbReference type="GO" id="GO:0004776">
    <property type="term" value="F:succinate-CoA ligase (GDP-forming) activity"/>
    <property type="evidence" value="ECO:0007669"/>
    <property type="project" value="RHEA"/>
</dbReference>
<dbReference type="Gene3D" id="3.30.470.20">
    <property type="entry name" value="ATP-grasp fold, B domain"/>
    <property type="match status" value="1"/>
</dbReference>
<dbReference type="AlphaFoldDB" id="A0A191ZH45"/>
<dbReference type="InterPro" id="IPR017866">
    <property type="entry name" value="Succ-CoA_synthase_bsu_CS"/>
</dbReference>
<evidence type="ECO:0000256" key="5">
    <source>
        <dbReference type="ARBA" id="ARBA00022741"/>
    </source>
</evidence>
<dbReference type="GO" id="GO:0042709">
    <property type="term" value="C:succinate-CoA ligase complex"/>
    <property type="evidence" value="ECO:0007669"/>
    <property type="project" value="TreeGrafter"/>
</dbReference>
<name>A0A191ZH45_9GAMM</name>
<dbReference type="OrthoDB" id="9802602at2"/>
<evidence type="ECO:0000256" key="3">
    <source>
        <dbReference type="ARBA" id="ARBA00022598"/>
    </source>
</evidence>
<organism evidence="12 13">
    <name type="scientific">Halothiobacillus diazotrophicus</name>
    <dbReference type="NCBI Taxonomy" id="1860122"/>
    <lineage>
        <taxon>Bacteria</taxon>
        <taxon>Pseudomonadati</taxon>
        <taxon>Pseudomonadota</taxon>
        <taxon>Gammaproteobacteria</taxon>
        <taxon>Chromatiales</taxon>
        <taxon>Halothiobacillaceae</taxon>
        <taxon>Halothiobacillus</taxon>
    </lineage>
</organism>
<dbReference type="RefSeq" id="WP_066099632.1">
    <property type="nucleotide sequence ID" value="NZ_CP016027.1"/>
</dbReference>
<dbReference type="HAMAP" id="MF_00558">
    <property type="entry name" value="Succ_CoA_beta"/>
    <property type="match status" value="1"/>
</dbReference>
<feature type="binding site" evidence="10">
    <location>
        <position position="265"/>
    </location>
    <ligand>
        <name>substrate</name>
        <note>ligand shared with subunit alpha</note>
    </ligand>
</feature>
<evidence type="ECO:0000256" key="2">
    <source>
        <dbReference type="ARBA" id="ARBA00022532"/>
    </source>
</evidence>
<evidence type="ECO:0000256" key="1">
    <source>
        <dbReference type="ARBA" id="ARBA00009182"/>
    </source>
</evidence>
<dbReference type="InterPro" id="IPR013650">
    <property type="entry name" value="ATP-grasp_succ-CoA_synth-type"/>
</dbReference>
<dbReference type="NCBIfam" id="NF001913">
    <property type="entry name" value="PRK00696.1"/>
    <property type="match status" value="1"/>
</dbReference>
<keyword evidence="6 10" id="KW-0067">ATP-binding</keyword>
<reference evidence="12 13" key="1">
    <citation type="submission" date="2016-06" db="EMBL/GenBank/DDBJ databases">
        <title>Insight into the functional genes involving in sulfur oxidation in Pearl River water.</title>
        <authorList>
            <person name="Luo J."/>
            <person name="Tan X."/>
            <person name="Lin W."/>
        </authorList>
    </citation>
    <scope>NUCLEOTIDE SEQUENCE [LARGE SCALE GENOMIC DNA]</scope>
    <source>
        <strain evidence="12 13">LS2</strain>
    </source>
</reference>
<feature type="binding site" evidence="10">
    <location>
        <position position="47"/>
    </location>
    <ligand>
        <name>ATP</name>
        <dbReference type="ChEBI" id="CHEBI:30616"/>
    </ligand>
</feature>
<keyword evidence="7 10" id="KW-0460">Magnesium</keyword>
<dbReference type="KEGG" id="haz:A9404_07230"/>
<comment type="cofactor">
    <cofactor evidence="10">
        <name>Mg(2+)</name>
        <dbReference type="ChEBI" id="CHEBI:18420"/>
    </cofactor>
    <text evidence="10">Binds 1 Mg(2+) ion per subunit.</text>
</comment>